<dbReference type="PROSITE" id="PS51257">
    <property type="entry name" value="PROKAR_LIPOPROTEIN"/>
    <property type="match status" value="1"/>
</dbReference>
<proteinExistence type="predicted"/>
<protein>
    <submittedName>
        <fullName evidence="2">Uncharacterized protein</fullName>
    </submittedName>
</protein>
<reference evidence="2" key="1">
    <citation type="submission" date="2020-02" db="EMBL/GenBank/DDBJ databases">
        <authorList>
            <person name="Meier V. D."/>
        </authorList>
    </citation>
    <scope>NUCLEOTIDE SEQUENCE</scope>
    <source>
        <strain evidence="2">AVDCRST_MAG68</strain>
    </source>
</reference>
<evidence type="ECO:0000256" key="1">
    <source>
        <dbReference type="SAM" id="MobiDB-lite"/>
    </source>
</evidence>
<accession>A0A6J4MEP9</accession>
<evidence type="ECO:0000313" key="2">
    <source>
        <dbReference type="EMBL" id="CAA9357692.1"/>
    </source>
</evidence>
<name>A0A6J4MEP9_9BACT</name>
<gene>
    <name evidence="2" type="ORF">AVDCRST_MAG68-4192</name>
</gene>
<dbReference type="AlphaFoldDB" id="A0A6J4MEP9"/>
<organism evidence="2">
    <name type="scientific">uncultured Gemmatimonadota bacterium</name>
    <dbReference type="NCBI Taxonomy" id="203437"/>
    <lineage>
        <taxon>Bacteria</taxon>
        <taxon>Pseudomonadati</taxon>
        <taxon>Gemmatimonadota</taxon>
        <taxon>environmental samples</taxon>
    </lineage>
</organism>
<dbReference type="EMBL" id="CADCTW010000191">
    <property type="protein sequence ID" value="CAA9357692.1"/>
    <property type="molecule type" value="Genomic_DNA"/>
</dbReference>
<sequence length="617" mass="65454">MIHVVRTPVLLVLSLGALTGCKDGTGGGNQKPPVEEVKAQITGSTLTSGAEGVLRGTALDKLSGNLTVDGTTVVPSVRTASEIRFTMPVGRPCEVDGRPVQVQAGALTHAGALDVPSTLSLQVGESRVLTREQLASLCLQLPAGNESYVLTALNPSLTPAAAPDALFTVRTWSASGAAAASLQTSPATLAPVRERRNRAPGPLQGAGAGHSYSDSPVPFDPRYATATVGDTVTWANLDNPNVYCDEPREKIPTFPVIVAAVSTSGKTVLAFDARSPHAAAWMSSENRARVTRAANMMDRWAVPAVQAVMDPGYRQINGGGSRWWHVFRTDVVGFGTDVRVSVPRSMCAYSSEMAATLSTDAPPQSDGQMEYLAAILIHEYAHHAEDVYAVRRWGTTVPPSTASWPIFEAWAQTVQETAARLASNQHTNARYTALGTGIPYPDFYLDGYGEAPAKSPWGGGTGTSRGGYYDQGTRFLMFLRERWGDAAANTTHERFYSRVMALQTRDVPSFARLVGLSATEALDYWSLAEATDNLVDSAAVAAHNLPQIVSWAPQDLGPLSALTLSRHTNAMRALNVGPGNYAALYAVGGGENAGKGLSFTFGAFGSTAFVARITRLN</sequence>
<feature type="region of interest" description="Disordered" evidence="1">
    <location>
        <begin position="183"/>
        <end position="214"/>
    </location>
</feature>